<accession>A0A4Y9SXC0</accession>
<name>A0A4Y9SXC0_9BURK</name>
<dbReference type="CDD" id="cd07209">
    <property type="entry name" value="Pat_hypo_Ecoli_Z1214_like"/>
    <property type="match status" value="1"/>
</dbReference>
<evidence type="ECO:0000256" key="5">
    <source>
        <dbReference type="ARBA" id="ARBA00023098"/>
    </source>
</evidence>
<dbReference type="Pfam" id="PF07992">
    <property type="entry name" value="Pyr_redox_2"/>
    <property type="match status" value="1"/>
</dbReference>
<gene>
    <name evidence="8" type="ORF">E4O92_14015</name>
</gene>
<dbReference type="InterPro" id="IPR036188">
    <property type="entry name" value="FAD/NAD-bd_sf"/>
</dbReference>
<dbReference type="GO" id="GO:0016787">
    <property type="term" value="F:hydrolase activity"/>
    <property type="evidence" value="ECO:0007669"/>
    <property type="project" value="UniProtKB-UniRule"/>
</dbReference>
<dbReference type="InterPro" id="IPR016035">
    <property type="entry name" value="Acyl_Trfase/lysoPLipase"/>
</dbReference>
<keyword evidence="3" id="KW-0274">FAD</keyword>
<dbReference type="PANTHER" id="PTHR43557">
    <property type="entry name" value="APOPTOSIS-INDUCING FACTOR 1"/>
    <property type="match status" value="1"/>
</dbReference>
<evidence type="ECO:0000256" key="3">
    <source>
        <dbReference type="ARBA" id="ARBA00022827"/>
    </source>
</evidence>
<dbReference type="SUPFAM" id="SSF51905">
    <property type="entry name" value="FAD/NAD(P)-binding domain"/>
    <property type="match status" value="1"/>
</dbReference>
<evidence type="ECO:0000256" key="6">
    <source>
        <dbReference type="PROSITE-ProRule" id="PRU01161"/>
    </source>
</evidence>
<dbReference type="PRINTS" id="PR00368">
    <property type="entry name" value="FADPNR"/>
</dbReference>
<feature type="domain" description="PNPLA" evidence="7">
    <location>
        <begin position="433"/>
        <end position="631"/>
    </location>
</feature>
<evidence type="ECO:0000259" key="7">
    <source>
        <dbReference type="PROSITE" id="PS51635"/>
    </source>
</evidence>
<dbReference type="PRINTS" id="PR00411">
    <property type="entry name" value="PNDRDTASEI"/>
</dbReference>
<dbReference type="AlphaFoldDB" id="A0A4Y9SXC0"/>
<keyword evidence="4" id="KW-0560">Oxidoreductase</keyword>
<organism evidence="8 9">
    <name type="scientific">Massilia horti</name>
    <dbReference type="NCBI Taxonomy" id="2562153"/>
    <lineage>
        <taxon>Bacteria</taxon>
        <taxon>Pseudomonadati</taxon>
        <taxon>Pseudomonadota</taxon>
        <taxon>Betaproteobacteria</taxon>
        <taxon>Burkholderiales</taxon>
        <taxon>Oxalobacteraceae</taxon>
        <taxon>Telluria group</taxon>
        <taxon>Massilia</taxon>
    </lineage>
</organism>
<dbReference type="EMBL" id="SPUM01000094">
    <property type="protein sequence ID" value="TFW31354.1"/>
    <property type="molecule type" value="Genomic_DNA"/>
</dbReference>
<dbReference type="Pfam" id="PF12536">
    <property type="entry name" value="DUF3734"/>
    <property type="match status" value="1"/>
</dbReference>
<dbReference type="InterPro" id="IPR016156">
    <property type="entry name" value="FAD/NAD-linked_Rdtase_dimer_sf"/>
</dbReference>
<dbReference type="SUPFAM" id="SSF55424">
    <property type="entry name" value="FAD/NAD-linked reductases, dimerisation (C-terminal) domain"/>
    <property type="match status" value="1"/>
</dbReference>
<dbReference type="InterPro" id="IPR002641">
    <property type="entry name" value="PNPLA_dom"/>
</dbReference>
<evidence type="ECO:0000256" key="2">
    <source>
        <dbReference type="ARBA" id="ARBA00022630"/>
    </source>
</evidence>
<dbReference type="PROSITE" id="PS51635">
    <property type="entry name" value="PNPLA"/>
    <property type="match status" value="1"/>
</dbReference>
<dbReference type="PANTHER" id="PTHR43557:SF2">
    <property type="entry name" value="RIESKE DOMAIN-CONTAINING PROTEIN-RELATED"/>
    <property type="match status" value="1"/>
</dbReference>
<protein>
    <submittedName>
        <fullName evidence="8">Pyridine nucleotide-disulfide oxidoreductase</fullName>
    </submittedName>
</protein>
<keyword evidence="9" id="KW-1185">Reference proteome</keyword>
<feature type="short sequence motif" description="DGA/G" evidence="6">
    <location>
        <begin position="618"/>
        <end position="620"/>
    </location>
</feature>
<keyword evidence="5 6" id="KW-0443">Lipid metabolism</keyword>
<dbReference type="GO" id="GO:0016042">
    <property type="term" value="P:lipid catabolic process"/>
    <property type="evidence" value="ECO:0007669"/>
    <property type="project" value="UniProtKB-UniRule"/>
</dbReference>
<dbReference type="SUPFAM" id="SSF52151">
    <property type="entry name" value="FabD/lysophospholipase-like"/>
    <property type="match status" value="1"/>
</dbReference>
<dbReference type="Proteomes" id="UP000297258">
    <property type="component" value="Unassembled WGS sequence"/>
</dbReference>
<dbReference type="GO" id="GO:0005737">
    <property type="term" value="C:cytoplasm"/>
    <property type="evidence" value="ECO:0007669"/>
    <property type="project" value="TreeGrafter"/>
</dbReference>
<feature type="short sequence motif" description="GXGXXG" evidence="6">
    <location>
        <begin position="437"/>
        <end position="442"/>
    </location>
</feature>
<proteinExistence type="predicted"/>
<evidence type="ECO:0000313" key="8">
    <source>
        <dbReference type="EMBL" id="TFW31354.1"/>
    </source>
</evidence>
<comment type="cofactor">
    <cofactor evidence="1">
        <name>FAD</name>
        <dbReference type="ChEBI" id="CHEBI:57692"/>
    </cofactor>
</comment>
<dbReference type="InterPro" id="IPR023753">
    <property type="entry name" value="FAD/NAD-binding_dom"/>
</dbReference>
<keyword evidence="2" id="KW-0285">Flavoprotein</keyword>
<dbReference type="Gene3D" id="3.30.390.30">
    <property type="match status" value="1"/>
</dbReference>
<dbReference type="InterPro" id="IPR021095">
    <property type="entry name" value="DUF3734"/>
</dbReference>
<keyword evidence="6" id="KW-0378">Hydrolase</keyword>
<comment type="caution">
    <text evidence="8">The sequence shown here is derived from an EMBL/GenBank/DDBJ whole genome shotgun (WGS) entry which is preliminary data.</text>
</comment>
<dbReference type="InterPro" id="IPR050446">
    <property type="entry name" value="FAD-oxidoreductase/Apoptosis"/>
</dbReference>
<evidence type="ECO:0000256" key="1">
    <source>
        <dbReference type="ARBA" id="ARBA00001974"/>
    </source>
</evidence>
<keyword evidence="6" id="KW-0442">Lipid degradation</keyword>
<evidence type="ECO:0000256" key="4">
    <source>
        <dbReference type="ARBA" id="ARBA00023002"/>
    </source>
</evidence>
<feature type="short sequence motif" description="GXSXG" evidence="6">
    <location>
        <begin position="464"/>
        <end position="468"/>
    </location>
</feature>
<reference evidence="8 9" key="1">
    <citation type="submission" date="2019-03" db="EMBL/GenBank/DDBJ databases">
        <title>Draft genome of Massilia hortus sp. nov., a novel bacterial species of the Oxalobacteraceae family.</title>
        <authorList>
            <person name="Peta V."/>
            <person name="Raths R."/>
            <person name="Bucking H."/>
        </authorList>
    </citation>
    <scope>NUCLEOTIDE SEQUENCE [LARGE SCALE GENOMIC DNA]</scope>
    <source>
        <strain evidence="8 9">ONC3</strain>
    </source>
</reference>
<evidence type="ECO:0000313" key="9">
    <source>
        <dbReference type="Proteomes" id="UP000297258"/>
    </source>
</evidence>
<dbReference type="GO" id="GO:0016651">
    <property type="term" value="F:oxidoreductase activity, acting on NAD(P)H"/>
    <property type="evidence" value="ECO:0007669"/>
    <property type="project" value="TreeGrafter"/>
</dbReference>
<dbReference type="Gene3D" id="3.50.50.60">
    <property type="entry name" value="FAD/NAD(P)-binding domain"/>
    <property type="match status" value="2"/>
</dbReference>
<dbReference type="OrthoDB" id="9769238at2"/>
<feature type="active site" description="Proton acceptor" evidence="6">
    <location>
        <position position="618"/>
    </location>
</feature>
<sequence length="781" mass="86130">MVIAKSAQKRALSVNKRQDDEHQHVDFLLVGGGVASATAAETLRHEGAEGSIVIVTDEQELPYHRPPLSTTFQLADSPAIPLVLSADYYLEHAIHVMLGTRVLAVDPQRQLVHTDRSGPVHYGKLLIATGSRPVRLSVPGCELAGIHYLRSLVDAWTIKRAASEAKRVVVVGGGFLGLELAATFVQRGLQVSLLALRHVLFEKLRAPEVSAYVQEMYTHKAIEIILDDTVAEFRGNGRIESVVTQAGRILPCDFAAIGIGAAPDVEFLAGSGLALDNGICVDQHLRTSDRNIFAAGDVANFFDRVFGVRRRIEHWDNALKQGRVAAKNMLDLRLPYDEVPYFSCQLFDFGFQFLGMLEETSDYAALGSLRAKSYALLYLKNDVPRALFSAGRPAKETRAIESLIRYRTNLGWAKDQLGKPGFSLMRIPSQTAIILQGGGALGAFECGVVHALEDEGVYPDIVAGVSIGAFNGAIIAANPRNAGKALEAFWQELSMLALDLPDEQSRRLLASWQALAFGVPSFFRPRWATPQFNVPAQVFWTSLYDPTPVKELLGKYVDFNFLESSPVRLLVSAVNVETARLEVFDSYVDHLTPDHILASGSLPPGFPWTTIDGKHYWDGGIMSNSPLELVLERCGAGRKQIFIVDLFPNKKALPTNLVEVVGRRDEIVYTERIRRDSMEQSLVSDFRKLVGAILSVAVDPGWAEQVRQWPIYIQLMGDDDAKLDITRITREGSEGESASKDYDFSMTSIANNVQAGYEMAQRAINDRRQSWRMQPVASGHG</sequence>
<feature type="active site" description="Nucleophile" evidence="6">
    <location>
        <position position="466"/>
    </location>
</feature>
<dbReference type="Gene3D" id="3.40.1090.10">
    <property type="entry name" value="Cytosolic phospholipase A2 catalytic domain"/>
    <property type="match status" value="2"/>
</dbReference>
<dbReference type="Pfam" id="PF01734">
    <property type="entry name" value="Patatin"/>
    <property type="match status" value="1"/>
</dbReference>